<dbReference type="AlphaFoldDB" id="A0A0A9F2K6"/>
<name>A0A0A9F2K6_ARUDO</name>
<accession>A0A0A9F2K6</accession>
<protein>
    <submittedName>
        <fullName evidence="1">Uncharacterized protein</fullName>
    </submittedName>
</protein>
<organism evidence="1">
    <name type="scientific">Arundo donax</name>
    <name type="common">Giant reed</name>
    <name type="synonym">Donax arundinaceus</name>
    <dbReference type="NCBI Taxonomy" id="35708"/>
    <lineage>
        <taxon>Eukaryota</taxon>
        <taxon>Viridiplantae</taxon>
        <taxon>Streptophyta</taxon>
        <taxon>Embryophyta</taxon>
        <taxon>Tracheophyta</taxon>
        <taxon>Spermatophyta</taxon>
        <taxon>Magnoliopsida</taxon>
        <taxon>Liliopsida</taxon>
        <taxon>Poales</taxon>
        <taxon>Poaceae</taxon>
        <taxon>PACMAD clade</taxon>
        <taxon>Arundinoideae</taxon>
        <taxon>Arundineae</taxon>
        <taxon>Arundo</taxon>
    </lineage>
</organism>
<reference evidence="1" key="2">
    <citation type="journal article" date="2015" name="Data Brief">
        <title>Shoot transcriptome of the giant reed, Arundo donax.</title>
        <authorList>
            <person name="Barrero R.A."/>
            <person name="Guerrero F.D."/>
            <person name="Moolhuijzen P."/>
            <person name="Goolsby J.A."/>
            <person name="Tidwell J."/>
            <person name="Bellgard S.E."/>
            <person name="Bellgard M.I."/>
        </authorList>
    </citation>
    <scope>NUCLEOTIDE SEQUENCE</scope>
    <source>
        <tissue evidence="1">Shoot tissue taken approximately 20 cm above the soil surface</tissue>
    </source>
</reference>
<dbReference type="EMBL" id="GBRH01195378">
    <property type="protein sequence ID" value="JAE02518.1"/>
    <property type="molecule type" value="Transcribed_RNA"/>
</dbReference>
<proteinExistence type="predicted"/>
<sequence>MLKSAMKYKENNQTGVSICWLTK</sequence>
<evidence type="ECO:0000313" key="1">
    <source>
        <dbReference type="EMBL" id="JAE02518.1"/>
    </source>
</evidence>
<reference evidence="1" key="1">
    <citation type="submission" date="2014-09" db="EMBL/GenBank/DDBJ databases">
        <authorList>
            <person name="Magalhaes I.L.F."/>
            <person name="Oliveira U."/>
            <person name="Santos F.R."/>
            <person name="Vidigal T.H.D.A."/>
            <person name="Brescovit A.D."/>
            <person name="Santos A.J."/>
        </authorList>
    </citation>
    <scope>NUCLEOTIDE SEQUENCE</scope>
    <source>
        <tissue evidence="1">Shoot tissue taken approximately 20 cm above the soil surface</tissue>
    </source>
</reference>